<feature type="binding site" evidence="5">
    <location>
        <begin position="264"/>
        <end position="265"/>
    </location>
    <ligand>
        <name>L-glutamate</name>
        <dbReference type="ChEBI" id="CHEBI:29985"/>
    </ligand>
</feature>
<dbReference type="Gene3D" id="3.30.590.10">
    <property type="entry name" value="Glutamine synthetase/guanido kinase, catalytic domain"/>
    <property type="match status" value="1"/>
</dbReference>
<evidence type="ECO:0000256" key="7">
    <source>
        <dbReference type="PIRSR" id="PIRSR604809-3"/>
    </source>
</evidence>
<comment type="cofactor">
    <cofactor evidence="7">
        <name>Mg(2+)</name>
        <dbReference type="ChEBI" id="CHEBI:18420"/>
    </cofactor>
    <text evidence="7">Binds 2 Mg(2+) ions per subunit.</text>
</comment>
<dbReference type="InterPro" id="IPR027302">
    <property type="entry name" value="Gln_synth_N_conserv_site"/>
</dbReference>
<dbReference type="NCBIfam" id="TIGR00653">
    <property type="entry name" value="GlnA"/>
    <property type="match status" value="1"/>
</dbReference>
<dbReference type="SUPFAM" id="SSF55931">
    <property type="entry name" value="Glutamine synthetase/guanido kinase"/>
    <property type="match status" value="1"/>
</dbReference>
<accession>A0A4U7N9U7</accession>
<feature type="binding site" evidence="6">
    <location>
        <position position="352"/>
    </location>
    <ligand>
        <name>ATP</name>
        <dbReference type="ChEBI" id="CHEBI:30616"/>
    </ligand>
</feature>
<dbReference type="PROSITE" id="PS51987">
    <property type="entry name" value="GS_CATALYTIC"/>
    <property type="match status" value="1"/>
</dbReference>
<comment type="subunit">
    <text evidence="11">Oligomer of 12 subunits arranged in the form of two hexagons.</text>
</comment>
<dbReference type="PANTHER" id="PTHR43407">
    <property type="entry name" value="GLUTAMINE SYNTHETASE"/>
    <property type="match status" value="1"/>
</dbReference>
<feature type="binding site" evidence="5">
    <location>
        <position position="359"/>
    </location>
    <ligand>
        <name>L-glutamate</name>
        <dbReference type="ChEBI" id="CHEBI:29985"/>
    </ligand>
</feature>
<feature type="binding site" evidence="7">
    <location>
        <position position="269"/>
    </location>
    <ligand>
        <name>Mg(2+)</name>
        <dbReference type="ChEBI" id="CHEBI:18420"/>
        <label>1</label>
    </ligand>
</feature>
<evidence type="ECO:0000259" key="14">
    <source>
        <dbReference type="PROSITE" id="PS51987"/>
    </source>
</evidence>
<dbReference type="InterPro" id="IPR008146">
    <property type="entry name" value="Gln_synth_cat_dom"/>
</dbReference>
<organism evidence="15 16">
    <name type="scientific">Shimia litoralis</name>
    <dbReference type="NCBI Taxonomy" id="420403"/>
    <lineage>
        <taxon>Bacteria</taxon>
        <taxon>Pseudomonadati</taxon>
        <taxon>Pseudomonadota</taxon>
        <taxon>Alphaproteobacteria</taxon>
        <taxon>Rhodobacterales</taxon>
        <taxon>Roseobacteraceae</taxon>
    </lineage>
</organism>
<dbReference type="PANTHER" id="PTHR43407:SF2">
    <property type="entry name" value="GLUTAMINE SYNTHETASE"/>
    <property type="match status" value="1"/>
</dbReference>
<protein>
    <recommendedName>
        <fullName evidence="12">Glutamine synthetase</fullName>
        <ecNumber evidence="12">6.3.1.2</ecNumber>
    </recommendedName>
</protein>
<dbReference type="EMBL" id="SULI01000005">
    <property type="protein sequence ID" value="TKZ21444.1"/>
    <property type="molecule type" value="Genomic_DNA"/>
</dbReference>
<dbReference type="InterPro" id="IPR014746">
    <property type="entry name" value="Gln_synth/guanido_kin_cat_dom"/>
</dbReference>
<evidence type="ECO:0000256" key="10">
    <source>
        <dbReference type="RuleBase" id="RU000384"/>
    </source>
</evidence>
<dbReference type="InterPro" id="IPR036651">
    <property type="entry name" value="Gln_synt_N_sf"/>
</dbReference>
<dbReference type="GO" id="GO:0006542">
    <property type="term" value="P:glutamine biosynthetic process"/>
    <property type="evidence" value="ECO:0007669"/>
    <property type="project" value="InterPro"/>
</dbReference>
<dbReference type="AlphaFoldDB" id="A0A4U7N9U7"/>
<keyword evidence="16" id="KW-1185">Reference proteome</keyword>
<gene>
    <name evidence="15" type="primary">glnA</name>
    <name evidence="15" type="ORF">FAP39_06820</name>
</gene>
<dbReference type="GO" id="GO:0019740">
    <property type="term" value="P:nitrogen utilization"/>
    <property type="evidence" value="ECO:0007669"/>
    <property type="project" value="TreeGrafter"/>
</dbReference>
<dbReference type="GO" id="GO:0016020">
    <property type="term" value="C:membrane"/>
    <property type="evidence" value="ECO:0007669"/>
    <property type="project" value="TreeGrafter"/>
</dbReference>
<feature type="modified residue" description="O-AMP-tyrosine" evidence="8">
    <location>
        <position position="397"/>
    </location>
</feature>
<evidence type="ECO:0000256" key="1">
    <source>
        <dbReference type="ARBA" id="ARBA00003117"/>
    </source>
</evidence>
<feature type="domain" description="GS catalytic" evidence="14">
    <location>
        <begin position="105"/>
        <end position="468"/>
    </location>
</feature>
<feature type="binding site" evidence="6">
    <location>
        <position position="208"/>
    </location>
    <ligand>
        <name>ATP</name>
        <dbReference type="ChEBI" id="CHEBI:30616"/>
    </ligand>
</feature>
<dbReference type="GO" id="GO:0004356">
    <property type="term" value="F:glutamine synthetase activity"/>
    <property type="evidence" value="ECO:0007669"/>
    <property type="project" value="UniProtKB-EC"/>
</dbReference>
<feature type="binding site" evidence="7">
    <location>
        <position position="130"/>
    </location>
    <ligand>
        <name>Mg(2+)</name>
        <dbReference type="ChEBI" id="CHEBI:18420"/>
        <label>1</label>
    </ligand>
</feature>
<evidence type="ECO:0000256" key="8">
    <source>
        <dbReference type="PIRSR" id="PIRSR604809-50"/>
    </source>
</evidence>
<feature type="domain" description="GS beta-grasp" evidence="13">
    <location>
        <begin position="13"/>
        <end position="97"/>
    </location>
</feature>
<proteinExistence type="inferred from homology"/>
<dbReference type="SUPFAM" id="SSF54368">
    <property type="entry name" value="Glutamine synthetase, N-terminal domain"/>
    <property type="match status" value="1"/>
</dbReference>
<dbReference type="PROSITE" id="PS00181">
    <property type="entry name" value="GLNA_ATP"/>
    <property type="match status" value="1"/>
</dbReference>
<evidence type="ECO:0000256" key="5">
    <source>
        <dbReference type="PIRSR" id="PIRSR604809-1"/>
    </source>
</evidence>
<dbReference type="InterPro" id="IPR027303">
    <property type="entry name" value="Gln_synth_gly_rich_site"/>
</dbReference>
<evidence type="ECO:0000256" key="12">
    <source>
        <dbReference type="RuleBase" id="RU004356"/>
    </source>
</evidence>
<comment type="similarity">
    <text evidence="2 9 10">Belongs to the glutamine synthetase family.</text>
</comment>
<dbReference type="Gene3D" id="3.10.20.70">
    <property type="entry name" value="Glutamine synthetase, N-terminal domain"/>
    <property type="match status" value="1"/>
</dbReference>
<comment type="caution">
    <text evidence="15">The sequence shown here is derived from an EMBL/GenBank/DDBJ whole genome shotgun (WGS) entry which is preliminary data.</text>
</comment>
<comment type="subunit">
    <text evidence="3">Oligomer of 12 subunits arranged in the form of two hexameric ring.</text>
</comment>
<dbReference type="Pfam" id="PF03951">
    <property type="entry name" value="Gln-synt_N"/>
    <property type="match status" value="1"/>
</dbReference>
<dbReference type="FunFam" id="3.30.590.10:FF:000001">
    <property type="entry name" value="Glutamine synthetase"/>
    <property type="match status" value="1"/>
</dbReference>
<feature type="binding site" evidence="5">
    <location>
        <position position="327"/>
    </location>
    <ligand>
        <name>L-glutamate</name>
        <dbReference type="ChEBI" id="CHEBI:29985"/>
    </ligand>
</feature>
<dbReference type="Proteomes" id="UP000306575">
    <property type="component" value="Unassembled WGS sequence"/>
</dbReference>
<feature type="binding site" evidence="5">
    <location>
        <position position="339"/>
    </location>
    <ligand>
        <name>L-glutamate</name>
        <dbReference type="ChEBI" id="CHEBI:29985"/>
    </ligand>
</feature>
<evidence type="ECO:0000313" key="16">
    <source>
        <dbReference type="Proteomes" id="UP000306575"/>
    </source>
</evidence>
<name>A0A4U7N9U7_9RHOB</name>
<dbReference type="InterPro" id="IPR004809">
    <property type="entry name" value="Gln_synth_I"/>
</dbReference>
<comment type="function">
    <text evidence="1">Catalyzes the ATP-dependent biosynthesis of glutamine from glutamate and ammonia.</text>
</comment>
<feature type="binding site" evidence="7">
    <location>
        <position position="213"/>
    </location>
    <ligand>
        <name>Mg(2+)</name>
        <dbReference type="ChEBI" id="CHEBI:18420"/>
        <label>1</label>
    </ligand>
</feature>
<keyword evidence="7" id="KW-0479">Metal-binding</keyword>
<evidence type="ECO:0000259" key="13">
    <source>
        <dbReference type="PROSITE" id="PS51986"/>
    </source>
</evidence>
<keyword evidence="6 12" id="KW-0067">ATP-binding</keyword>
<evidence type="ECO:0000256" key="4">
    <source>
        <dbReference type="ARBA" id="ARBA00023231"/>
    </source>
</evidence>
<dbReference type="PROSITE" id="PS51986">
    <property type="entry name" value="GS_BETA_GRASP"/>
    <property type="match status" value="1"/>
</dbReference>
<feature type="binding site" evidence="5">
    <location>
        <position position="321"/>
    </location>
    <ligand>
        <name>L-glutamate</name>
        <dbReference type="ChEBI" id="CHEBI:29985"/>
    </ligand>
</feature>
<evidence type="ECO:0000256" key="11">
    <source>
        <dbReference type="RuleBase" id="RU000387"/>
    </source>
</evidence>
<feature type="binding site" evidence="7">
    <location>
        <position position="132"/>
    </location>
    <ligand>
        <name>Mg(2+)</name>
        <dbReference type="ChEBI" id="CHEBI:18420"/>
        <label>1</label>
    </ligand>
</feature>
<evidence type="ECO:0000256" key="3">
    <source>
        <dbReference type="ARBA" id="ARBA00011258"/>
    </source>
</evidence>
<dbReference type="PROSITE" id="PS00180">
    <property type="entry name" value="GLNA_1"/>
    <property type="match status" value="1"/>
</dbReference>
<feature type="binding site" evidence="7">
    <location>
        <position position="357"/>
    </location>
    <ligand>
        <name>Mg(2+)</name>
        <dbReference type="ChEBI" id="CHEBI:18420"/>
        <label>1</label>
    </ligand>
</feature>
<dbReference type="EC" id="6.3.1.2" evidence="12"/>
<dbReference type="InterPro" id="IPR001637">
    <property type="entry name" value="Gln_synth_I_adenylation_site"/>
</dbReference>
<comment type="subcellular location">
    <subcellularLocation>
        <location evidence="11">Cytoplasm</location>
    </subcellularLocation>
</comment>
<dbReference type="GO" id="GO:0005524">
    <property type="term" value="F:ATP binding"/>
    <property type="evidence" value="ECO:0007669"/>
    <property type="project" value="UniProtKB-KW"/>
</dbReference>
<evidence type="ECO:0000256" key="2">
    <source>
        <dbReference type="ARBA" id="ARBA00009897"/>
    </source>
</evidence>
<keyword evidence="8" id="KW-0597">Phosphoprotein</keyword>
<dbReference type="GO" id="GO:0046872">
    <property type="term" value="F:metal ion binding"/>
    <property type="evidence" value="ECO:0007669"/>
    <property type="project" value="UniProtKB-KW"/>
</dbReference>
<dbReference type="InterPro" id="IPR008147">
    <property type="entry name" value="Gln_synt_N"/>
</dbReference>
<evidence type="ECO:0000313" key="15">
    <source>
        <dbReference type="EMBL" id="TKZ21444.1"/>
    </source>
</evidence>
<dbReference type="RefSeq" id="WP_138015647.1">
    <property type="nucleotide sequence ID" value="NZ_SULI01000005.1"/>
</dbReference>
<evidence type="ECO:0000256" key="6">
    <source>
        <dbReference type="PIRSR" id="PIRSR604809-2"/>
    </source>
</evidence>
<reference evidence="15 16" key="1">
    <citation type="submission" date="2019-04" db="EMBL/GenBank/DDBJ databases">
        <title>Genome sequence of Pelagicola litoralis CL-ES2.</title>
        <authorList>
            <person name="Cao J."/>
        </authorList>
    </citation>
    <scope>NUCLEOTIDE SEQUENCE [LARGE SCALE GENOMIC DNA]</scope>
    <source>
        <strain evidence="15 16">CL-ES2</strain>
    </source>
</reference>
<keyword evidence="11" id="KW-0963">Cytoplasm</keyword>
<dbReference type="GO" id="GO:0005737">
    <property type="term" value="C:cytoplasm"/>
    <property type="evidence" value="ECO:0007669"/>
    <property type="project" value="UniProtKB-SubCell"/>
</dbReference>
<evidence type="ECO:0000256" key="9">
    <source>
        <dbReference type="PROSITE-ProRule" id="PRU01330"/>
    </source>
</evidence>
<dbReference type="OrthoDB" id="9807095at2"/>
<keyword evidence="6 12" id="KW-0547">Nucleotide-binding</keyword>
<dbReference type="SMART" id="SM01230">
    <property type="entry name" value="Gln-synt_C"/>
    <property type="match status" value="1"/>
</dbReference>
<keyword evidence="7" id="KW-0460">Magnesium</keyword>
<keyword evidence="12 15" id="KW-0436">Ligase</keyword>
<sequence length="468" mass="52061">MSVDAVLQMIKDEDAAYVDIRFTDTRGTLQHVTVDVDLVDEDFLEEGFMFDGSSIAGWKSIENSDMKLMADTTSAYLDPFYAEKTICLHCSIVEPDTGEAYARDPRGTAQKAEAYLQSSGIGDVAYMGPEAEFFLFDDVRFSNTVNKVSYEVDAIDASWNTDTEYEMGNMGHRPGLKGGYFPVNPTDDAQDIRSEMLSTMKRLGMKVDKHHHEVASCQHELGLIFGSLTKQADELQKYKYIIHNVAASYGKSATFMPKPIYGDNGTGMHVNMSIWKDGKPLFAGDKYADLSQEALYFIGGILKHAKTLNAFTNPATNSYKRLVPGFEAPVLRAYSARNRSGCVRIPWTESPKAKRVEARFPDPAANPYLCFAALLMAGLDGINNKIDPGEAMDKNLYDLPAEELADIPTVCGSLREALECLEADHDFLLAGDVFTKDQIEGYIELKMEEVTLYETTPHPVEFGMYYSC</sequence>
<feature type="binding site" evidence="6">
    <location>
        <position position="339"/>
    </location>
    <ligand>
        <name>ATP</name>
        <dbReference type="ChEBI" id="CHEBI:30616"/>
    </ligand>
</feature>
<comment type="catalytic activity">
    <reaction evidence="12">
        <text>L-glutamate + NH4(+) + ATP = L-glutamine + ADP + phosphate + H(+)</text>
        <dbReference type="Rhea" id="RHEA:16169"/>
        <dbReference type="ChEBI" id="CHEBI:15378"/>
        <dbReference type="ChEBI" id="CHEBI:28938"/>
        <dbReference type="ChEBI" id="CHEBI:29985"/>
        <dbReference type="ChEBI" id="CHEBI:30616"/>
        <dbReference type="ChEBI" id="CHEBI:43474"/>
        <dbReference type="ChEBI" id="CHEBI:58359"/>
        <dbReference type="ChEBI" id="CHEBI:456216"/>
        <dbReference type="EC" id="6.3.1.2"/>
    </reaction>
</comment>
<dbReference type="Pfam" id="PF00120">
    <property type="entry name" value="Gln-synt_C"/>
    <property type="match status" value="1"/>
</dbReference>
<keyword evidence="4" id="KW-0535">Nitrogen fixation</keyword>
<dbReference type="PROSITE" id="PS00182">
    <property type="entry name" value="GLNA_ADENYLATION"/>
    <property type="match status" value="1"/>
</dbReference>
<feature type="binding site" evidence="7">
    <location>
        <position position="220"/>
    </location>
    <ligand>
        <name>Mg(2+)</name>
        <dbReference type="ChEBI" id="CHEBI:18420"/>
        <label>1</label>
    </ligand>
</feature>